<protein>
    <submittedName>
        <fullName evidence="1">Uncharacterized protein</fullName>
    </submittedName>
</protein>
<dbReference type="EMBL" id="UINC01086246">
    <property type="protein sequence ID" value="SVC34530.1"/>
    <property type="molecule type" value="Genomic_DNA"/>
</dbReference>
<proteinExistence type="predicted"/>
<sequence length="64" mass="7178">MFSHYSYPKVFGAVISMLCLSAAGQEISPDPNLSKKDEPPKIEQVAKGIYRVENILLDKNRNLI</sequence>
<accession>A0A382LD17</accession>
<evidence type="ECO:0000313" key="1">
    <source>
        <dbReference type="EMBL" id="SVC34530.1"/>
    </source>
</evidence>
<gene>
    <name evidence="1" type="ORF">METZ01_LOCUS287384</name>
</gene>
<organism evidence="1">
    <name type="scientific">marine metagenome</name>
    <dbReference type="NCBI Taxonomy" id="408172"/>
    <lineage>
        <taxon>unclassified sequences</taxon>
        <taxon>metagenomes</taxon>
        <taxon>ecological metagenomes</taxon>
    </lineage>
</organism>
<reference evidence="1" key="1">
    <citation type="submission" date="2018-05" db="EMBL/GenBank/DDBJ databases">
        <authorList>
            <person name="Lanie J.A."/>
            <person name="Ng W.-L."/>
            <person name="Kazmierczak K.M."/>
            <person name="Andrzejewski T.M."/>
            <person name="Davidsen T.M."/>
            <person name="Wayne K.J."/>
            <person name="Tettelin H."/>
            <person name="Glass J.I."/>
            <person name="Rusch D."/>
            <person name="Podicherti R."/>
            <person name="Tsui H.-C.T."/>
            <person name="Winkler M.E."/>
        </authorList>
    </citation>
    <scope>NUCLEOTIDE SEQUENCE</scope>
</reference>
<dbReference type="AlphaFoldDB" id="A0A382LD17"/>
<name>A0A382LD17_9ZZZZ</name>
<feature type="non-terminal residue" evidence="1">
    <location>
        <position position="64"/>
    </location>
</feature>